<reference evidence="1" key="1">
    <citation type="submission" date="2014-11" db="EMBL/GenBank/DDBJ databases">
        <authorList>
            <person name="Amaro Gonzalez C."/>
        </authorList>
    </citation>
    <scope>NUCLEOTIDE SEQUENCE</scope>
</reference>
<sequence length="10" mass="1105">MKPIKDSAES</sequence>
<dbReference type="EMBL" id="GBXM01040906">
    <property type="protein sequence ID" value="JAH67671.1"/>
    <property type="molecule type" value="Transcribed_RNA"/>
</dbReference>
<accession>A0A0E9UPH0</accession>
<dbReference type="EMBL" id="GBXM01052117">
    <property type="protein sequence ID" value="JAH56460.1"/>
    <property type="molecule type" value="Transcribed_RNA"/>
</dbReference>
<name>A0A0E9UPH0_ANGAN</name>
<protein>
    <submittedName>
        <fullName evidence="1">Uncharacterized protein</fullName>
    </submittedName>
</protein>
<proteinExistence type="predicted"/>
<reference evidence="1" key="2">
    <citation type="journal article" date="2015" name="Fish Shellfish Immunol.">
        <title>Early steps in the European eel (Anguilla anguilla)-Vibrio vulnificus interaction in the gills: Role of the RtxA13 toxin.</title>
        <authorList>
            <person name="Callol A."/>
            <person name="Pajuelo D."/>
            <person name="Ebbesson L."/>
            <person name="Teles M."/>
            <person name="MacKenzie S."/>
            <person name="Amaro C."/>
        </authorList>
    </citation>
    <scope>NUCLEOTIDE SEQUENCE</scope>
</reference>
<evidence type="ECO:0000313" key="1">
    <source>
        <dbReference type="EMBL" id="JAH67671.1"/>
    </source>
</evidence>
<dbReference type="EMBL" id="GBXM01041128">
    <property type="protein sequence ID" value="JAH67449.1"/>
    <property type="molecule type" value="Transcribed_RNA"/>
</dbReference>
<organism evidence="1">
    <name type="scientific">Anguilla anguilla</name>
    <name type="common">European freshwater eel</name>
    <name type="synonym">Muraena anguilla</name>
    <dbReference type="NCBI Taxonomy" id="7936"/>
    <lineage>
        <taxon>Eukaryota</taxon>
        <taxon>Metazoa</taxon>
        <taxon>Chordata</taxon>
        <taxon>Craniata</taxon>
        <taxon>Vertebrata</taxon>
        <taxon>Euteleostomi</taxon>
        <taxon>Actinopterygii</taxon>
        <taxon>Neopterygii</taxon>
        <taxon>Teleostei</taxon>
        <taxon>Anguilliformes</taxon>
        <taxon>Anguillidae</taxon>
        <taxon>Anguilla</taxon>
    </lineage>
</organism>